<dbReference type="AlphaFoldDB" id="A0A1Q5VA69"/>
<evidence type="ECO:0000256" key="4">
    <source>
        <dbReference type="ARBA" id="ARBA00022692"/>
    </source>
</evidence>
<dbReference type="GO" id="GO:0005886">
    <property type="term" value="C:plasma membrane"/>
    <property type="evidence" value="ECO:0007669"/>
    <property type="project" value="TreeGrafter"/>
</dbReference>
<gene>
    <name evidence="9" type="ORF">G9399_16085</name>
    <name evidence="8" type="ORF">RDT67_25150</name>
</gene>
<evidence type="ECO:0000313" key="8">
    <source>
        <dbReference type="EMBL" id="MDQ9129708.1"/>
    </source>
</evidence>
<reference evidence="8" key="3">
    <citation type="submission" date="2023-08" db="EMBL/GenBank/DDBJ databases">
        <title>The Comparative Genomic Analysis of Yersiniaceae from Polar Regions.</title>
        <authorList>
            <person name="Goncharov A."/>
            <person name="Aslanov B."/>
            <person name="Kolodzhieva V."/>
            <person name="Azarov D."/>
            <person name="Mochov A."/>
            <person name="Lebedeva E."/>
        </authorList>
    </citation>
    <scope>NUCLEOTIDE SEQUENCE</scope>
    <source>
        <strain evidence="8">Vf</strain>
    </source>
</reference>
<evidence type="ECO:0000256" key="3">
    <source>
        <dbReference type="ARBA" id="ARBA00022448"/>
    </source>
</evidence>
<keyword evidence="3" id="KW-0813">Transport</keyword>
<dbReference type="Proteomes" id="UP001224622">
    <property type="component" value="Unassembled WGS sequence"/>
</dbReference>
<dbReference type="Proteomes" id="UP000503464">
    <property type="component" value="Chromosome"/>
</dbReference>
<evidence type="ECO:0000313" key="10">
    <source>
        <dbReference type="Proteomes" id="UP000503464"/>
    </source>
</evidence>
<feature type="transmembrane region" description="Helical" evidence="7">
    <location>
        <begin position="112"/>
        <end position="134"/>
    </location>
</feature>
<evidence type="ECO:0000256" key="2">
    <source>
        <dbReference type="ARBA" id="ARBA00005697"/>
    </source>
</evidence>
<keyword evidence="4 7" id="KW-0812">Transmembrane</keyword>
<accession>A0A1Q5VA69</accession>
<comment type="subcellular location">
    <subcellularLocation>
        <location evidence="1">Membrane</location>
        <topology evidence="1">Multi-pass membrane protein</topology>
    </subcellularLocation>
</comment>
<reference evidence="10" key="1">
    <citation type="submission" date="2020-03" db="EMBL/GenBank/DDBJ databases">
        <title>Genome sequences of seven Enterobacteriaceae strains isolated from Canadian wastewater treatment facilities.</title>
        <authorList>
            <person name="Huang H."/>
            <person name="Chmara J.T."/>
            <person name="Duceppe M.-O."/>
        </authorList>
    </citation>
    <scope>NUCLEOTIDE SEQUENCE [LARGE SCALE GENOMIC DNA]</scope>
    <source>
        <strain evidence="10">Biosolid 3</strain>
    </source>
</reference>
<dbReference type="GO" id="GO:0015208">
    <property type="term" value="F:guanine transmembrane transporter activity"/>
    <property type="evidence" value="ECO:0007669"/>
    <property type="project" value="TreeGrafter"/>
</dbReference>
<dbReference type="PANTHER" id="PTHR43337">
    <property type="entry name" value="XANTHINE/URACIL PERMEASE C887.17-RELATED"/>
    <property type="match status" value="1"/>
</dbReference>
<dbReference type="InterPro" id="IPR045018">
    <property type="entry name" value="Azg-like"/>
</dbReference>
<feature type="transmembrane region" description="Helical" evidence="7">
    <location>
        <begin position="207"/>
        <end position="225"/>
    </location>
</feature>
<feature type="transmembrane region" description="Helical" evidence="7">
    <location>
        <begin position="60"/>
        <end position="79"/>
    </location>
</feature>
<feature type="transmembrane region" description="Helical" evidence="7">
    <location>
        <begin position="362"/>
        <end position="383"/>
    </location>
</feature>
<dbReference type="Pfam" id="PF00860">
    <property type="entry name" value="Xan_ur_permease"/>
    <property type="match status" value="1"/>
</dbReference>
<protein>
    <submittedName>
        <fullName evidence="8">NCS2 family permease</fullName>
    </submittedName>
</protein>
<feature type="transmembrane region" description="Helical" evidence="7">
    <location>
        <begin position="306"/>
        <end position="326"/>
    </location>
</feature>
<evidence type="ECO:0000256" key="6">
    <source>
        <dbReference type="ARBA" id="ARBA00023136"/>
    </source>
</evidence>
<feature type="transmembrane region" description="Helical" evidence="7">
    <location>
        <begin position="338"/>
        <end position="355"/>
    </location>
</feature>
<dbReference type="EMBL" id="CP054160">
    <property type="protein sequence ID" value="QKJ59567.1"/>
    <property type="molecule type" value="Genomic_DNA"/>
</dbReference>
<feature type="transmembrane region" description="Helical" evidence="7">
    <location>
        <begin position="176"/>
        <end position="200"/>
    </location>
</feature>
<dbReference type="PANTHER" id="PTHR43337:SF4">
    <property type="entry name" value="GUANINE_HYPOXANTHINE PERMEASE GHXQ"/>
    <property type="match status" value="1"/>
</dbReference>
<feature type="transmembrane region" description="Helical" evidence="7">
    <location>
        <begin position="395"/>
        <end position="421"/>
    </location>
</feature>
<evidence type="ECO:0000256" key="5">
    <source>
        <dbReference type="ARBA" id="ARBA00022989"/>
    </source>
</evidence>
<reference evidence="9" key="2">
    <citation type="submission" date="2022-06" db="EMBL/GenBank/DDBJ databases">
        <title>Genome sequences of seven Enterobacteriaceae strains isolated from Canadian wastewater treatment facilities.</title>
        <authorList>
            <person name="Huang H."/>
            <person name="Chmara J.T."/>
            <person name="Duceppe M.-O."/>
        </authorList>
    </citation>
    <scope>NUCLEOTIDE SEQUENCE</scope>
    <source>
        <strain evidence="9">HH13</strain>
    </source>
</reference>
<evidence type="ECO:0000313" key="11">
    <source>
        <dbReference type="Proteomes" id="UP001224622"/>
    </source>
</evidence>
<evidence type="ECO:0000256" key="7">
    <source>
        <dbReference type="SAM" id="Phobius"/>
    </source>
</evidence>
<feature type="transmembrane region" description="Helical" evidence="7">
    <location>
        <begin position="146"/>
        <end position="170"/>
    </location>
</feature>
<sequence length="454" mass="46645">MSNNLSQATSEKAASSLDSYFKISERGSSVRQEVLAGLTTFLAMVYSVIVVPGMLGKAGFPPAAVFVATCLVAGVGSLVMGLWANLPMAIGCAISLTAFTAFSLVLGQHISIPVALGAIFLMGLIFTAISVTGVRSWILRNLPMGIAHGTGIGIGLFLLLIAANGVGMVIKNPLDGLPVALGSFVSFPVMMSLLGLAMILGLEKLRVPGGILLVIIGISLIGLIFDPNVRYQGLFALPSLSGPDGSSLIFSLDIKGALNPAILPSVLALVMTAVFDATGTIRAVAGQANLLDEDGQIINGGRALTADSMSSMFSALVGASPAAVYIESAAGTAAGGKTGMTAAVVGVLFLLILFLSPLSYLVPGYATAPALMYVGLLMLSNVAKLDFDDFVDAMSGLVCAVFIVLTCNIVTGIMLGFSTLVIGRVFSNEWRKLNIGTVIIAVALVAFYAGGWAI</sequence>
<keyword evidence="5 7" id="KW-1133">Transmembrane helix</keyword>
<feature type="transmembrane region" description="Helical" evidence="7">
    <location>
        <begin position="34"/>
        <end position="54"/>
    </location>
</feature>
<feature type="transmembrane region" description="Helical" evidence="7">
    <location>
        <begin position="261"/>
        <end position="285"/>
    </location>
</feature>
<feature type="transmembrane region" description="Helical" evidence="7">
    <location>
        <begin position="86"/>
        <end position="106"/>
    </location>
</feature>
<organism evidence="8 11">
    <name type="scientific">Serratia fonticola</name>
    <dbReference type="NCBI Taxonomy" id="47917"/>
    <lineage>
        <taxon>Bacteria</taxon>
        <taxon>Pseudomonadati</taxon>
        <taxon>Pseudomonadota</taxon>
        <taxon>Gammaproteobacteria</taxon>
        <taxon>Enterobacterales</taxon>
        <taxon>Yersiniaceae</taxon>
        <taxon>Serratia</taxon>
    </lineage>
</organism>
<feature type="transmembrane region" description="Helical" evidence="7">
    <location>
        <begin position="433"/>
        <end position="453"/>
    </location>
</feature>
<dbReference type="InterPro" id="IPR006043">
    <property type="entry name" value="NCS2"/>
</dbReference>
<evidence type="ECO:0000256" key="1">
    <source>
        <dbReference type="ARBA" id="ARBA00004141"/>
    </source>
</evidence>
<dbReference type="RefSeq" id="WP_024528462.1">
    <property type="nucleotide sequence ID" value="NZ_CAMKUK010000004.1"/>
</dbReference>
<proteinExistence type="inferred from homology"/>
<name>A0A1Q5VA69_SERFO</name>
<evidence type="ECO:0000313" key="9">
    <source>
        <dbReference type="EMBL" id="QKJ59567.1"/>
    </source>
</evidence>
<keyword evidence="6 7" id="KW-0472">Membrane</keyword>
<dbReference type="EMBL" id="JAVIGA010000040">
    <property type="protein sequence ID" value="MDQ9129708.1"/>
    <property type="molecule type" value="Genomic_DNA"/>
</dbReference>
<comment type="similarity">
    <text evidence="2">Belongs to the nucleobase:cation symporter-2 (NCS2) (TC 2.A.40) family. Azg-like subfamily.</text>
</comment>